<proteinExistence type="inferred from homology"/>
<dbReference type="EC" id="6.3.1.5" evidence="8 10"/>
<evidence type="ECO:0000256" key="1">
    <source>
        <dbReference type="ARBA" id="ARBA00005859"/>
    </source>
</evidence>
<dbReference type="GO" id="GO:0004359">
    <property type="term" value="F:glutaminase activity"/>
    <property type="evidence" value="ECO:0007669"/>
    <property type="project" value="InterPro"/>
</dbReference>
<feature type="binding site" evidence="8">
    <location>
        <position position="159"/>
    </location>
    <ligand>
        <name>deamido-NAD(+)</name>
        <dbReference type="ChEBI" id="CHEBI:58437"/>
        <note>ligand shared between two neighboring subunits</note>
    </ligand>
</feature>
<feature type="binding site" description="in other chain" evidence="8">
    <location>
        <begin position="236"/>
        <end position="237"/>
    </location>
    <ligand>
        <name>deamido-NAD(+)</name>
        <dbReference type="ChEBI" id="CHEBI:58437"/>
        <note>ligand shared between two neighboring subunits</note>
    </ligand>
</feature>
<organism evidence="12 13">
    <name type="scientific">Mycoplasmopsis agassizii</name>
    <dbReference type="NCBI Taxonomy" id="33922"/>
    <lineage>
        <taxon>Bacteria</taxon>
        <taxon>Bacillati</taxon>
        <taxon>Mycoplasmatota</taxon>
        <taxon>Mycoplasmoidales</taxon>
        <taxon>Metamycoplasmataceae</taxon>
        <taxon>Mycoplasmopsis</taxon>
    </lineage>
</organism>
<dbReference type="CDD" id="cd00553">
    <property type="entry name" value="NAD_synthase"/>
    <property type="match status" value="1"/>
</dbReference>
<dbReference type="Pfam" id="PF02540">
    <property type="entry name" value="NAD_synthase"/>
    <property type="match status" value="1"/>
</dbReference>
<dbReference type="InterPro" id="IPR003694">
    <property type="entry name" value="NAD_synthase"/>
</dbReference>
<keyword evidence="6 8" id="KW-0460">Magnesium</keyword>
<dbReference type="HAMAP" id="MF_00193">
    <property type="entry name" value="NadE_ammonia_dep"/>
    <property type="match status" value="1"/>
</dbReference>
<dbReference type="GO" id="GO:0008795">
    <property type="term" value="F:NAD+ synthase activity"/>
    <property type="evidence" value="ECO:0007669"/>
    <property type="project" value="UniProtKB-UniRule"/>
</dbReference>
<feature type="domain" description="NAD/GMP synthase" evidence="11">
    <location>
        <begin position="20"/>
        <end position="238"/>
    </location>
</feature>
<feature type="binding site" evidence="8">
    <location>
        <position position="139"/>
    </location>
    <ligand>
        <name>ATP</name>
        <dbReference type="ChEBI" id="CHEBI:30616"/>
    </ligand>
</feature>
<feature type="binding site" description="in other chain" evidence="8">
    <location>
        <position position="119"/>
    </location>
    <ligand>
        <name>deamido-NAD(+)</name>
        <dbReference type="ChEBI" id="CHEBI:58437"/>
        <note>ligand shared between two neighboring subunits</note>
    </ligand>
</feature>
<dbReference type="GO" id="GO:0046872">
    <property type="term" value="F:metal ion binding"/>
    <property type="evidence" value="ECO:0007669"/>
    <property type="project" value="UniProtKB-KW"/>
</dbReference>
<comment type="subunit">
    <text evidence="8">Homodimer.</text>
</comment>
<comment type="pathway">
    <text evidence="8">Cofactor biosynthesis; NAD(+) biosynthesis; NAD(+) from deamido-NAD(+) (ammonia route): step 1/1.</text>
</comment>
<gene>
    <name evidence="8 12" type="primary">nadE</name>
    <name evidence="12" type="ORF">CJJ23_04525</name>
</gene>
<dbReference type="NCBIfam" id="TIGR00552">
    <property type="entry name" value="nadE"/>
    <property type="match status" value="1"/>
</dbReference>
<dbReference type="PANTHER" id="PTHR23090:SF9">
    <property type="entry name" value="GLUTAMINE-DEPENDENT NAD(+) SYNTHETASE"/>
    <property type="match status" value="1"/>
</dbReference>
<comment type="function">
    <text evidence="8">Catalyzes the ATP-dependent amidation of deamido-NAD to form NAD. Uses ammonia as a nitrogen source.</text>
</comment>
<evidence type="ECO:0000256" key="9">
    <source>
        <dbReference type="RuleBase" id="RU003811"/>
    </source>
</evidence>
<feature type="binding site" evidence="8">
    <location>
        <position position="190"/>
    </location>
    <ligand>
        <name>ATP</name>
        <dbReference type="ChEBI" id="CHEBI:30616"/>
    </ligand>
</feature>
<feature type="binding site" evidence="8">
    <location>
        <position position="168"/>
    </location>
    <ligand>
        <name>ATP</name>
        <dbReference type="ChEBI" id="CHEBI:30616"/>
    </ligand>
</feature>
<dbReference type="Gene3D" id="3.40.50.620">
    <property type="entry name" value="HUPs"/>
    <property type="match status" value="1"/>
</dbReference>
<sequence>MSKNLEKISEEKLKAYGLYLEKWLLKVVTEANKKGVIVGLSGGIDSALVAAIAAKVFPKNHFTVSMMINKRKQDELDINELVSKLKLKHQYLNLENAYKAMVDVLKINDQLSLANIKPRLRMTSLYALAQEKNYLVLGTDNLDEWHLGYFTKFGDGGVDLLPIVHLTKTEVRKLSKIYGVTKTIINKVPSAGLWDDQNDEDEMQIKYSEVDAYLRGQEVDQKTLERINYLHRISAHKRVGALKPLDLENFVKES</sequence>
<dbReference type="EMBL" id="NQNY01000017">
    <property type="protein sequence ID" value="PAK20978.1"/>
    <property type="molecule type" value="Genomic_DNA"/>
</dbReference>
<dbReference type="GO" id="GO:0005524">
    <property type="term" value="F:ATP binding"/>
    <property type="evidence" value="ECO:0007669"/>
    <property type="project" value="UniProtKB-UniRule"/>
</dbReference>
<keyword evidence="2 8" id="KW-0436">Ligase</keyword>
<evidence type="ECO:0000313" key="13">
    <source>
        <dbReference type="Proteomes" id="UP000216943"/>
    </source>
</evidence>
<evidence type="ECO:0000256" key="7">
    <source>
        <dbReference type="ARBA" id="ARBA00023027"/>
    </source>
</evidence>
<keyword evidence="3 8" id="KW-0479">Metal-binding</keyword>
<evidence type="ECO:0000256" key="2">
    <source>
        <dbReference type="ARBA" id="ARBA00022598"/>
    </source>
</evidence>
<dbReference type="GO" id="GO:0009435">
    <property type="term" value="P:NAD+ biosynthetic process"/>
    <property type="evidence" value="ECO:0007669"/>
    <property type="project" value="UniProtKB-UniRule"/>
</dbReference>
<accession>A0A269TJB4</accession>
<keyword evidence="5 8" id="KW-0067">ATP-binding</keyword>
<feature type="binding site" evidence="8">
    <location>
        <position position="45"/>
    </location>
    <ligand>
        <name>Mg(2+)</name>
        <dbReference type="ChEBI" id="CHEBI:18420"/>
    </ligand>
</feature>
<protein>
    <recommendedName>
        <fullName evidence="8 10">NH(3)-dependent NAD(+) synthetase</fullName>
        <ecNumber evidence="8 10">6.3.1.5</ecNumber>
    </recommendedName>
</protein>
<feature type="binding site" evidence="8">
    <location>
        <position position="144"/>
    </location>
    <ligand>
        <name>Mg(2+)</name>
        <dbReference type="ChEBI" id="CHEBI:18420"/>
    </ligand>
</feature>
<dbReference type="InterPro" id="IPR014729">
    <property type="entry name" value="Rossmann-like_a/b/a_fold"/>
</dbReference>
<evidence type="ECO:0000256" key="10">
    <source>
        <dbReference type="RuleBase" id="RU003812"/>
    </source>
</evidence>
<keyword evidence="4 8" id="KW-0547">Nucleotide-binding</keyword>
<evidence type="ECO:0000256" key="3">
    <source>
        <dbReference type="ARBA" id="ARBA00022723"/>
    </source>
</evidence>
<evidence type="ECO:0000256" key="6">
    <source>
        <dbReference type="ARBA" id="ARBA00022842"/>
    </source>
</evidence>
<dbReference type="Proteomes" id="UP000216943">
    <property type="component" value="Unassembled WGS sequence"/>
</dbReference>
<feature type="binding site" evidence="8">
    <location>
        <begin position="39"/>
        <end position="46"/>
    </location>
    <ligand>
        <name>ATP</name>
        <dbReference type="ChEBI" id="CHEBI:30616"/>
    </ligand>
</feature>
<comment type="caution">
    <text evidence="12">The sequence shown here is derived from an EMBL/GenBank/DDBJ whole genome shotgun (WGS) entry which is preliminary data.</text>
</comment>
<comment type="catalytic activity">
    <reaction evidence="8 10">
        <text>deamido-NAD(+) + NH4(+) + ATP = AMP + diphosphate + NAD(+) + H(+)</text>
        <dbReference type="Rhea" id="RHEA:21188"/>
        <dbReference type="ChEBI" id="CHEBI:15378"/>
        <dbReference type="ChEBI" id="CHEBI:28938"/>
        <dbReference type="ChEBI" id="CHEBI:30616"/>
        <dbReference type="ChEBI" id="CHEBI:33019"/>
        <dbReference type="ChEBI" id="CHEBI:57540"/>
        <dbReference type="ChEBI" id="CHEBI:58437"/>
        <dbReference type="ChEBI" id="CHEBI:456215"/>
        <dbReference type="EC" id="6.3.1.5"/>
    </reaction>
</comment>
<dbReference type="PANTHER" id="PTHR23090">
    <property type="entry name" value="NH 3 /GLUTAMINE-DEPENDENT NAD + SYNTHETASE"/>
    <property type="match status" value="1"/>
</dbReference>
<dbReference type="InterPro" id="IPR022310">
    <property type="entry name" value="NAD/GMP_synthase"/>
</dbReference>
<dbReference type="GO" id="GO:0003952">
    <property type="term" value="F:NAD+ synthase (glutamine-hydrolyzing) activity"/>
    <property type="evidence" value="ECO:0007669"/>
    <property type="project" value="InterPro"/>
</dbReference>
<dbReference type="RefSeq" id="WP_095335157.1">
    <property type="nucleotide sequence ID" value="NZ_NQNY01000017.1"/>
</dbReference>
<reference evidence="13" key="1">
    <citation type="submission" date="2017-08" db="EMBL/GenBank/DDBJ databases">
        <authorList>
            <person name="Alvarez-Ponce D."/>
            <person name="Weitzman C.L."/>
            <person name="Tillett R.L."/>
            <person name="Sandmeier F.C."/>
            <person name="Tracy C.R."/>
        </authorList>
    </citation>
    <scope>NUCLEOTIDE SEQUENCE [LARGE SCALE GENOMIC DNA]</scope>
    <source>
        <strain evidence="13">723</strain>
    </source>
</reference>
<evidence type="ECO:0000313" key="12">
    <source>
        <dbReference type="EMBL" id="PAK20978.1"/>
    </source>
</evidence>
<dbReference type="AlphaFoldDB" id="A0A269TJB4"/>
<evidence type="ECO:0000256" key="5">
    <source>
        <dbReference type="ARBA" id="ARBA00022840"/>
    </source>
</evidence>
<keyword evidence="7 8" id="KW-0520">NAD</keyword>
<evidence type="ECO:0000256" key="8">
    <source>
        <dbReference type="HAMAP-Rule" id="MF_00193"/>
    </source>
</evidence>
<feature type="binding site" description="in other chain" evidence="8">
    <location>
        <position position="152"/>
    </location>
    <ligand>
        <name>deamido-NAD(+)</name>
        <dbReference type="ChEBI" id="CHEBI:58437"/>
        <note>ligand shared between two neighboring subunits</note>
    </ligand>
</feature>
<evidence type="ECO:0000256" key="4">
    <source>
        <dbReference type="ARBA" id="ARBA00022741"/>
    </source>
</evidence>
<comment type="similarity">
    <text evidence="1 8 9">Belongs to the NAD synthetase family.</text>
</comment>
<name>A0A269TJB4_9BACT</name>
<evidence type="ECO:0000259" key="11">
    <source>
        <dbReference type="Pfam" id="PF02540"/>
    </source>
</evidence>
<dbReference type="InterPro" id="IPR022926">
    <property type="entry name" value="NH(3)-dep_NAD(+)_synth"/>
</dbReference>
<dbReference type="SUPFAM" id="SSF52402">
    <property type="entry name" value="Adenine nucleotide alpha hydrolases-like"/>
    <property type="match status" value="1"/>
</dbReference>
<dbReference type="GO" id="GO:0005737">
    <property type="term" value="C:cytoplasm"/>
    <property type="evidence" value="ECO:0007669"/>
    <property type="project" value="InterPro"/>
</dbReference>
<dbReference type="UniPathway" id="UPA00253">
    <property type="reaction ID" value="UER00333"/>
</dbReference>
<dbReference type="OrthoDB" id="9803818at2"/>